<reference evidence="3 4" key="1">
    <citation type="submission" date="2014-09" db="EMBL/GenBank/DDBJ databases">
        <title>Using Illumina technology Improving SMRT sequencing Genome Assembly by RASTools.</title>
        <authorList>
            <person name="Zhou Y."/>
            <person name="Ma T."/>
            <person name="Liu T."/>
        </authorList>
    </citation>
    <scope>NUCLEOTIDE SEQUENCE [LARGE SCALE GENOMIC DNA]</scope>
    <source>
        <strain evidence="3 4">ATCC 55669</strain>
    </source>
</reference>
<sequence length="265" mass="29892">MKTVIKALLAASMLMPVAAQAQDGRGGWDQRGPGPDRGPRPDAGPRPEPSGDRGWQGQGRAERPQPGNFGPDRGPPPPRERRDDGPGRGPGDGGPGFRDDRPDRGPRPDRDDPRPDRGPNVGWGNVGRGNVGRADDGRGWDERRFDDRGPAARDWRAGQRGGAWDRRWRDDDRYDWNRYRAVNRGAYRLPRYYAPSGWGRGYRRFGVGVPLSPVLFSRAYWIGDPYAYRLPEAYGPYRWVRYYDDALLVDLRSGLVIDTVYGIFY</sequence>
<feature type="compositionally biased region" description="Basic and acidic residues" evidence="1">
    <location>
        <begin position="133"/>
        <end position="156"/>
    </location>
</feature>
<dbReference type="RefSeq" id="WP_038659858.1">
    <property type="nucleotide sequence ID" value="NZ_CP009571.1"/>
</dbReference>
<evidence type="ECO:0000256" key="2">
    <source>
        <dbReference type="SAM" id="SignalP"/>
    </source>
</evidence>
<evidence type="ECO:0000313" key="3">
    <source>
        <dbReference type="EMBL" id="AIT05720.1"/>
    </source>
</evidence>
<keyword evidence="2" id="KW-0732">Signal</keyword>
<dbReference type="Gene3D" id="3.10.450.160">
    <property type="entry name" value="inner membrane protein cigr"/>
    <property type="match status" value="1"/>
</dbReference>
<proteinExistence type="predicted"/>
<name>A0A097EDU6_9SPHN</name>
<dbReference type="STRING" id="1549858.MC45_04105"/>
<gene>
    <name evidence="3" type="ORF">MC45_04105</name>
</gene>
<feature type="compositionally biased region" description="Gly residues" evidence="1">
    <location>
        <begin position="87"/>
        <end position="96"/>
    </location>
</feature>
<evidence type="ECO:0000313" key="4">
    <source>
        <dbReference type="Proteomes" id="UP000033200"/>
    </source>
</evidence>
<feature type="compositionally biased region" description="Basic and acidic residues" evidence="1">
    <location>
        <begin position="37"/>
        <end position="51"/>
    </location>
</feature>
<feature type="signal peptide" evidence="2">
    <location>
        <begin position="1"/>
        <end position="21"/>
    </location>
</feature>
<dbReference type="AlphaFoldDB" id="A0A097EDU6"/>
<dbReference type="eggNOG" id="COG5455">
    <property type="taxonomic scope" value="Bacteria"/>
</dbReference>
<feature type="chain" id="PRO_5001929645" description="ATP-dependent RNA helicase" evidence="2">
    <location>
        <begin position="22"/>
        <end position="265"/>
    </location>
</feature>
<evidence type="ECO:0008006" key="5">
    <source>
        <dbReference type="Google" id="ProtNLM"/>
    </source>
</evidence>
<protein>
    <recommendedName>
        <fullName evidence="5">ATP-dependent RNA helicase</fullName>
    </recommendedName>
</protein>
<dbReference type="Proteomes" id="UP000033200">
    <property type="component" value="Chromosome"/>
</dbReference>
<feature type="region of interest" description="Disordered" evidence="1">
    <location>
        <begin position="20"/>
        <end position="156"/>
    </location>
</feature>
<dbReference type="KEGG" id="stax:MC45_04105"/>
<evidence type="ECO:0000256" key="1">
    <source>
        <dbReference type="SAM" id="MobiDB-lite"/>
    </source>
</evidence>
<dbReference type="InterPro" id="IPR024572">
    <property type="entry name" value="RcnB"/>
</dbReference>
<dbReference type="Pfam" id="PF11776">
    <property type="entry name" value="RcnB"/>
    <property type="match status" value="1"/>
</dbReference>
<accession>A0A097EDU6</accession>
<feature type="compositionally biased region" description="Basic and acidic residues" evidence="1">
    <location>
        <begin position="97"/>
        <end position="117"/>
    </location>
</feature>
<dbReference type="HOGENOM" id="CLU_077146_0_0_5"/>
<keyword evidence="4" id="KW-1185">Reference proteome</keyword>
<dbReference type="EMBL" id="CP009571">
    <property type="protein sequence ID" value="AIT05720.1"/>
    <property type="molecule type" value="Genomic_DNA"/>
</dbReference>
<organism evidence="3 4">
    <name type="scientific">Sphingomonas taxi</name>
    <dbReference type="NCBI Taxonomy" id="1549858"/>
    <lineage>
        <taxon>Bacteria</taxon>
        <taxon>Pseudomonadati</taxon>
        <taxon>Pseudomonadota</taxon>
        <taxon>Alphaproteobacteria</taxon>
        <taxon>Sphingomonadales</taxon>
        <taxon>Sphingomonadaceae</taxon>
        <taxon>Sphingomonas</taxon>
    </lineage>
</organism>